<dbReference type="InterPro" id="IPR048574">
    <property type="entry name" value="RUBY_RBDX"/>
</dbReference>
<dbReference type="InterPro" id="IPR012347">
    <property type="entry name" value="Ferritin-like"/>
</dbReference>
<accession>A0A1H0V1F6</accession>
<dbReference type="PROSITE" id="PS50903">
    <property type="entry name" value="RUBREDOXIN_LIKE"/>
    <property type="match status" value="1"/>
</dbReference>
<dbReference type="Proteomes" id="UP000198597">
    <property type="component" value="Unassembled WGS sequence"/>
</dbReference>
<keyword evidence="5" id="KW-0408">Iron</keyword>
<proteinExistence type="predicted"/>
<feature type="domain" description="Ferritin-like diiron" evidence="7">
    <location>
        <begin position="8"/>
        <end position="139"/>
    </location>
</feature>
<evidence type="ECO:0000256" key="3">
    <source>
        <dbReference type="ARBA" id="ARBA00022723"/>
    </source>
</evidence>
<dbReference type="CDD" id="cd00729">
    <property type="entry name" value="rubredoxin_SM"/>
    <property type="match status" value="1"/>
</dbReference>
<dbReference type="PANTHER" id="PTHR43865">
    <property type="entry name" value="RUBRERYTHRIN-RELATED"/>
    <property type="match status" value="1"/>
</dbReference>
<evidence type="ECO:0000313" key="8">
    <source>
        <dbReference type="EMBL" id="SDP71876.1"/>
    </source>
</evidence>
<protein>
    <submittedName>
        <fullName evidence="8">Rubrerythrin</fullName>
    </submittedName>
</protein>
<dbReference type="InterPro" id="IPR009040">
    <property type="entry name" value="Ferritin-like_diiron"/>
</dbReference>
<dbReference type="EMBL" id="FNJM01000013">
    <property type="protein sequence ID" value="SDP71876.1"/>
    <property type="molecule type" value="Genomic_DNA"/>
</dbReference>
<dbReference type="Pfam" id="PF02915">
    <property type="entry name" value="Rubrerythrin"/>
    <property type="match status" value="1"/>
</dbReference>
<evidence type="ECO:0000256" key="4">
    <source>
        <dbReference type="ARBA" id="ARBA00022982"/>
    </source>
</evidence>
<comment type="cofactor">
    <cofactor evidence="1">
        <name>Fe(3+)</name>
        <dbReference type="ChEBI" id="CHEBI:29034"/>
    </cofactor>
</comment>
<evidence type="ECO:0000259" key="7">
    <source>
        <dbReference type="PROSITE" id="PS50905"/>
    </source>
</evidence>
<dbReference type="InterPro" id="IPR052364">
    <property type="entry name" value="Rubrerythrin"/>
</dbReference>
<sequence>MEMEMEMKLKGSKTEKNLFRTFAGESRARTKYDLYAEKARAEGYQWVGQVFNETALNEYAHARRSYGQLLNRVGSTKENLLDSIMGETSEFKDIYKRFEEEAREEGFMEIADFYKELREVEESHQVRYQALYDRLQDGKMFKGEQESKWICMNCGYIHEGMDAPLVCPLCKYPRAYFKPLCETTNL</sequence>
<dbReference type="InterPro" id="IPR003251">
    <property type="entry name" value="Rr_diiron-bd_dom"/>
</dbReference>
<dbReference type="PROSITE" id="PS50905">
    <property type="entry name" value="FERRITIN_LIKE"/>
    <property type="match status" value="1"/>
</dbReference>
<evidence type="ECO:0000256" key="2">
    <source>
        <dbReference type="ARBA" id="ARBA00022448"/>
    </source>
</evidence>
<organism evidence="8 9">
    <name type="scientific">Clostridium gasigenes</name>
    <dbReference type="NCBI Taxonomy" id="94869"/>
    <lineage>
        <taxon>Bacteria</taxon>
        <taxon>Bacillati</taxon>
        <taxon>Bacillota</taxon>
        <taxon>Clostridia</taxon>
        <taxon>Eubacteriales</taxon>
        <taxon>Clostridiaceae</taxon>
        <taxon>Clostridium</taxon>
    </lineage>
</organism>
<dbReference type="PANTHER" id="PTHR43865:SF1">
    <property type="entry name" value="RUBRERYTHRIN-RELATED"/>
    <property type="match status" value="1"/>
</dbReference>
<dbReference type="Gene3D" id="2.20.28.10">
    <property type="match status" value="1"/>
</dbReference>
<dbReference type="GO" id="GO:0005506">
    <property type="term" value="F:iron ion binding"/>
    <property type="evidence" value="ECO:0007669"/>
    <property type="project" value="InterPro"/>
</dbReference>
<dbReference type="GO" id="GO:0016491">
    <property type="term" value="F:oxidoreductase activity"/>
    <property type="evidence" value="ECO:0007669"/>
    <property type="project" value="InterPro"/>
</dbReference>
<keyword evidence="2" id="KW-0813">Transport</keyword>
<keyword evidence="9" id="KW-1185">Reference proteome</keyword>
<feature type="domain" description="Rubredoxin-like" evidence="6">
    <location>
        <begin position="146"/>
        <end position="180"/>
    </location>
</feature>
<evidence type="ECO:0000256" key="5">
    <source>
        <dbReference type="ARBA" id="ARBA00023004"/>
    </source>
</evidence>
<gene>
    <name evidence="8" type="ORF">SAMN04488529_11380</name>
</gene>
<name>A0A1H0V1F6_9CLOT</name>
<evidence type="ECO:0000259" key="6">
    <source>
        <dbReference type="PROSITE" id="PS50903"/>
    </source>
</evidence>
<dbReference type="InterPro" id="IPR024934">
    <property type="entry name" value="Rubredoxin-like_dom"/>
</dbReference>
<evidence type="ECO:0000313" key="9">
    <source>
        <dbReference type="Proteomes" id="UP000198597"/>
    </source>
</evidence>
<evidence type="ECO:0000256" key="1">
    <source>
        <dbReference type="ARBA" id="ARBA00001965"/>
    </source>
</evidence>
<dbReference type="SUPFAM" id="SSF57802">
    <property type="entry name" value="Rubredoxin-like"/>
    <property type="match status" value="1"/>
</dbReference>
<dbReference type="CDD" id="cd01041">
    <property type="entry name" value="Rubrerythrin"/>
    <property type="match status" value="1"/>
</dbReference>
<dbReference type="STRING" id="94869.SAMN04488529_11380"/>
<dbReference type="Pfam" id="PF21349">
    <property type="entry name" value="RUBY_RBDX"/>
    <property type="match status" value="1"/>
</dbReference>
<reference evidence="8 9" key="1">
    <citation type="submission" date="2016-10" db="EMBL/GenBank/DDBJ databases">
        <authorList>
            <person name="de Groot N.N."/>
        </authorList>
    </citation>
    <scope>NUCLEOTIDE SEQUENCE [LARGE SCALE GENOMIC DNA]</scope>
    <source>
        <strain evidence="8 9">DSM 12272</strain>
    </source>
</reference>
<dbReference type="AlphaFoldDB" id="A0A1H0V1F6"/>
<keyword evidence="3" id="KW-0479">Metal-binding</keyword>
<dbReference type="Gene3D" id="1.20.1260.10">
    <property type="match status" value="1"/>
</dbReference>
<dbReference type="SUPFAM" id="SSF47240">
    <property type="entry name" value="Ferritin-like"/>
    <property type="match status" value="1"/>
</dbReference>
<dbReference type="InterPro" id="IPR009078">
    <property type="entry name" value="Ferritin-like_SF"/>
</dbReference>
<keyword evidence="4" id="KW-0249">Electron transport</keyword>